<evidence type="ECO:0000313" key="1">
    <source>
        <dbReference type="EMBL" id="CAH1402696.1"/>
    </source>
</evidence>
<dbReference type="EMBL" id="OV725081">
    <property type="protein sequence ID" value="CAH1402696.1"/>
    <property type="molecule type" value="Genomic_DNA"/>
</dbReference>
<name>A0A9P0HJK5_NEZVI</name>
<proteinExistence type="predicted"/>
<dbReference type="AlphaFoldDB" id="A0A9P0HJK5"/>
<evidence type="ECO:0000313" key="2">
    <source>
        <dbReference type="Proteomes" id="UP001152798"/>
    </source>
</evidence>
<organism evidence="1 2">
    <name type="scientific">Nezara viridula</name>
    <name type="common">Southern green stink bug</name>
    <name type="synonym">Cimex viridulus</name>
    <dbReference type="NCBI Taxonomy" id="85310"/>
    <lineage>
        <taxon>Eukaryota</taxon>
        <taxon>Metazoa</taxon>
        <taxon>Ecdysozoa</taxon>
        <taxon>Arthropoda</taxon>
        <taxon>Hexapoda</taxon>
        <taxon>Insecta</taxon>
        <taxon>Pterygota</taxon>
        <taxon>Neoptera</taxon>
        <taxon>Paraneoptera</taxon>
        <taxon>Hemiptera</taxon>
        <taxon>Heteroptera</taxon>
        <taxon>Panheteroptera</taxon>
        <taxon>Pentatomomorpha</taxon>
        <taxon>Pentatomoidea</taxon>
        <taxon>Pentatomidae</taxon>
        <taxon>Pentatominae</taxon>
        <taxon>Nezara</taxon>
    </lineage>
</organism>
<sequence>MVFIEIFCLAMRKFLLLKRNLIAKIIMCTLTTLKKPRKSLEEWKEVITLLQSVMVWRRVGTTKLHFSGFRSSSQGQVNLAVAAKEHFRVHLCPNWPSGSPDVNPSDYWLWFELERMACTF</sequence>
<protein>
    <submittedName>
        <fullName evidence="1">Uncharacterized protein</fullName>
    </submittedName>
</protein>
<reference evidence="1" key="1">
    <citation type="submission" date="2022-01" db="EMBL/GenBank/DDBJ databases">
        <authorList>
            <person name="King R."/>
        </authorList>
    </citation>
    <scope>NUCLEOTIDE SEQUENCE</scope>
</reference>
<gene>
    <name evidence="1" type="ORF">NEZAVI_LOCUS11459</name>
</gene>
<dbReference type="Proteomes" id="UP001152798">
    <property type="component" value="Chromosome 5"/>
</dbReference>
<accession>A0A9P0HJK5</accession>
<keyword evidence="2" id="KW-1185">Reference proteome</keyword>